<feature type="transmembrane region" description="Helical" evidence="5">
    <location>
        <begin position="170"/>
        <end position="194"/>
    </location>
</feature>
<evidence type="ECO:0000256" key="3">
    <source>
        <dbReference type="ARBA" id="ARBA00022989"/>
    </source>
</evidence>
<evidence type="ECO:0000256" key="5">
    <source>
        <dbReference type="SAM" id="Phobius"/>
    </source>
</evidence>
<keyword evidence="3 5" id="KW-1133">Transmembrane helix</keyword>
<dbReference type="InterPro" id="IPR003834">
    <property type="entry name" value="Cyt_c_assmbl_TM_dom"/>
</dbReference>
<evidence type="ECO:0000256" key="2">
    <source>
        <dbReference type="ARBA" id="ARBA00022692"/>
    </source>
</evidence>
<dbReference type="EMBL" id="LAZR01037362">
    <property type="protein sequence ID" value="KKL22408.1"/>
    <property type="molecule type" value="Genomic_DNA"/>
</dbReference>
<comment type="subcellular location">
    <subcellularLocation>
        <location evidence="1">Membrane</location>
        <topology evidence="1">Multi-pass membrane protein</topology>
    </subcellularLocation>
</comment>
<dbReference type="GO" id="GO:0016020">
    <property type="term" value="C:membrane"/>
    <property type="evidence" value="ECO:0007669"/>
    <property type="project" value="UniProtKB-SubCell"/>
</dbReference>
<evidence type="ECO:0000256" key="1">
    <source>
        <dbReference type="ARBA" id="ARBA00004141"/>
    </source>
</evidence>
<evidence type="ECO:0000313" key="7">
    <source>
        <dbReference type="EMBL" id="KKL22408.1"/>
    </source>
</evidence>
<evidence type="ECO:0000259" key="6">
    <source>
        <dbReference type="Pfam" id="PF02683"/>
    </source>
</evidence>
<dbReference type="GO" id="GO:0015035">
    <property type="term" value="F:protein-disulfide reductase activity"/>
    <property type="evidence" value="ECO:0007669"/>
    <property type="project" value="TreeGrafter"/>
</dbReference>
<organism evidence="7">
    <name type="scientific">marine sediment metagenome</name>
    <dbReference type="NCBI Taxonomy" id="412755"/>
    <lineage>
        <taxon>unclassified sequences</taxon>
        <taxon>metagenomes</taxon>
        <taxon>ecological metagenomes</taxon>
    </lineage>
</organism>
<dbReference type="PANTHER" id="PTHR32234">
    <property type="entry name" value="THIOL:DISULFIDE INTERCHANGE PROTEIN DSBD"/>
    <property type="match status" value="1"/>
</dbReference>
<protein>
    <recommendedName>
        <fullName evidence="6">Cytochrome C biogenesis protein transmembrane domain-containing protein</fullName>
    </recommendedName>
</protein>
<keyword evidence="4 5" id="KW-0472">Membrane</keyword>
<gene>
    <name evidence="7" type="ORF">LCGC14_2435740</name>
</gene>
<proteinExistence type="predicted"/>
<dbReference type="AlphaFoldDB" id="A0A0F9EEI6"/>
<evidence type="ECO:0000256" key="4">
    <source>
        <dbReference type="ARBA" id="ARBA00023136"/>
    </source>
</evidence>
<dbReference type="Pfam" id="PF02683">
    <property type="entry name" value="DsbD_TM"/>
    <property type="match status" value="1"/>
</dbReference>
<feature type="transmembrane region" description="Helical" evidence="5">
    <location>
        <begin position="59"/>
        <end position="83"/>
    </location>
</feature>
<keyword evidence="2 5" id="KW-0812">Transmembrane</keyword>
<sequence length="235" mass="24723">MEGFLQGLEGYLSASPFLAYIAVFLSGVLTSFTPCVYPMIPITIAYIGGRSGESRLKGLFLSIFYVIGMAATYSALGAFAAMTGKLFGAASTNPILYLVVANVFIFLGLSMLDVFTLPIPSFLTSRQPGKKSGGYFGAFLVGLLAGTVAAPCTAPVLGVVLTFVAAKQNVIYGMTLLFVFSIGLGTLLIIVGTFAGLMSSMPKTGKWSVAIKKIFGYLMIAAGEYFLVQAGILFV</sequence>
<dbReference type="PANTHER" id="PTHR32234:SF0">
    <property type="entry name" value="THIOL:DISULFIDE INTERCHANGE PROTEIN DSBD"/>
    <property type="match status" value="1"/>
</dbReference>
<feature type="transmembrane region" description="Helical" evidence="5">
    <location>
        <begin position="135"/>
        <end position="164"/>
    </location>
</feature>
<dbReference type="GO" id="GO:0045454">
    <property type="term" value="P:cell redox homeostasis"/>
    <property type="evidence" value="ECO:0007669"/>
    <property type="project" value="TreeGrafter"/>
</dbReference>
<accession>A0A0F9EEI6</accession>
<reference evidence="7" key="1">
    <citation type="journal article" date="2015" name="Nature">
        <title>Complex archaea that bridge the gap between prokaryotes and eukaryotes.</title>
        <authorList>
            <person name="Spang A."/>
            <person name="Saw J.H."/>
            <person name="Jorgensen S.L."/>
            <person name="Zaremba-Niedzwiedzka K."/>
            <person name="Martijn J."/>
            <person name="Lind A.E."/>
            <person name="van Eijk R."/>
            <person name="Schleper C."/>
            <person name="Guy L."/>
            <person name="Ettema T.J."/>
        </authorList>
    </citation>
    <scope>NUCLEOTIDE SEQUENCE</scope>
</reference>
<dbReference type="GO" id="GO:0017004">
    <property type="term" value="P:cytochrome complex assembly"/>
    <property type="evidence" value="ECO:0007669"/>
    <property type="project" value="InterPro"/>
</dbReference>
<feature type="transmembrane region" description="Helical" evidence="5">
    <location>
        <begin position="20"/>
        <end position="47"/>
    </location>
</feature>
<name>A0A0F9EEI6_9ZZZZ</name>
<feature type="transmembrane region" description="Helical" evidence="5">
    <location>
        <begin position="95"/>
        <end position="123"/>
    </location>
</feature>
<feature type="domain" description="Cytochrome C biogenesis protein transmembrane" evidence="6">
    <location>
        <begin position="20"/>
        <end position="224"/>
    </location>
</feature>
<comment type="caution">
    <text evidence="7">The sequence shown here is derived from an EMBL/GenBank/DDBJ whole genome shotgun (WGS) entry which is preliminary data.</text>
</comment>
<feature type="transmembrane region" description="Helical" evidence="5">
    <location>
        <begin position="214"/>
        <end position="234"/>
    </location>
</feature>